<evidence type="ECO:0000313" key="2">
    <source>
        <dbReference type="EMBL" id="KAF7801560.1"/>
    </source>
</evidence>
<feature type="region of interest" description="Disordered" evidence="1">
    <location>
        <begin position="59"/>
        <end position="78"/>
    </location>
</feature>
<keyword evidence="3" id="KW-1185">Reference proteome</keyword>
<dbReference type="Proteomes" id="UP000634136">
    <property type="component" value="Unassembled WGS sequence"/>
</dbReference>
<dbReference type="AlphaFoldDB" id="A0A834VYQ3"/>
<protein>
    <submittedName>
        <fullName evidence="2">Putative Calcium-binding site</fullName>
    </submittedName>
</protein>
<organism evidence="2 3">
    <name type="scientific">Senna tora</name>
    <dbReference type="NCBI Taxonomy" id="362788"/>
    <lineage>
        <taxon>Eukaryota</taxon>
        <taxon>Viridiplantae</taxon>
        <taxon>Streptophyta</taxon>
        <taxon>Embryophyta</taxon>
        <taxon>Tracheophyta</taxon>
        <taxon>Spermatophyta</taxon>
        <taxon>Magnoliopsida</taxon>
        <taxon>eudicotyledons</taxon>
        <taxon>Gunneridae</taxon>
        <taxon>Pentapetalae</taxon>
        <taxon>rosids</taxon>
        <taxon>fabids</taxon>
        <taxon>Fabales</taxon>
        <taxon>Fabaceae</taxon>
        <taxon>Caesalpinioideae</taxon>
        <taxon>Cassia clade</taxon>
        <taxon>Senna</taxon>
    </lineage>
</organism>
<proteinExistence type="predicted"/>
<evidence type="ECO:0000313" key="3">
    <source>
        <dbReference type="Proteomes" id="UP000634136"/>
    </source>
</evidence>
<accession>A0A834VYQ3</accession>
<dbReference type="PANTHER" id="PTHR34278">
    <property type="entry name" value="PROTEIN THI031, PUTATIVE-RELATED"/>
    <property type="match status" value="1"/>
</dbReference>
<reference evidence="2" key="1">
    <citation type="submission" date="2020-09" db="EMBL/GenBank/DDBJ databases">
        <title>Genome-Enabled Discovery of Anthraquinone Biosynthesis in Senna tora.</title>
        <authorList>
            <person name="Kang S.-H."/>
            <person name="Pandey R.P."/>
            <person name="Lee C.-M."/>
            <person name="Sim J.-S."/>
            <person name="Jeong J.-T."/>
            <person name="Choi B.-S."/>
            <person name="Jung M."/>
            <person name="Ginzburg D."/>
            <person name="Zhao K."/>
            <person name="Won S.Y."/>
            <person name="Oh T.-J."/>
            <person name="Yu Y."/>
            <person name="Kim N.-H."/>
            <person name="Lee O.R."/>
            <person name="Lee T.-H."/>
            <person name="Bashyal P."/>
            <person name="Kim T.-S."/>
            <person name="Lee W.-H."/>
            <person name="Kawkins C."/>
            <person name="Kim C.-K."/>
            <person name="Kim J.S."/>
            <person name="Ahn B.O."/>
            <person name="Rhee S.Y."/>
            <person name="Sohng J.K."/>
        </authorList>
    </citation>
    <scope>NUCLEOTIDE SEQUENCE</scope>
    <source>
        <tissue evidence="2">Leaf</tissue>
    </source>
</reference>
<dbReference type="OrthoDB" id="663108at2759"/>
<gene>
    <name evidence="2" type="ORF">G2W53_040671</name>
</gene>
<evidence type="ECO:0000256" key="1">
    <source>
        <dbReference type="SAM" id="MobiDB-lite"/>
    </source>
</evidence>
<sequence>MSLLCTKNDAFHMKRGGRQHGMMIKSYRILPSSLNPKSNTRFINKSGSPPTADDFLTKLSPKPTEHSGFTGKSSTSRYTSCHVHPACKARDKTKGAHKLNTQSGLNLYGFSVTRALDHLLADDDEYLEDVEEEDDDA</sequence>
<name>A0A834VYQ3_9FABA</name>
<comment type="caution">
    <text evidence="2">The sequence shown here is derived from an EMBL/GenBank/DDBJ whole genome shotgun (WGS) entry which is preliminary data.</text>
</comment>
<dbReference type="EMBL" id="JAAIUW010000013">
    <property type="protein sequence ID" value="KAF7801560.1"/>
    <property type="molecule type" value="Genomic_DNA"/>
</dbReference>
<dbReference type="PANTHER" id="PTHR34278:SF1">
    <property type="entry name" value="PROTEIN THI031, PUTATIVE-RELATED"/>
    <property type="match status" value="1"/>
</dbReference>